<dbReference type="GO" id="GO:0003677">
    <property type="term" value="F:DNA binding"/>
    <property type="evidence" value="ECO:0007669"/>
    <property type="project" value="InterPro"/>
</dbReference>
<name>A0A563EY88_9PSEU</name>
<gene>
    <name evidence="2" type="ORF">FKR81_09305</name>
</gene>
<dbReference type="InterPro" id="IPR001387">
    <property type="entry name" value="Cro/C1-type_HTH"/>
</dbReference>
<dbReference type="Gene3D" id="1.10.260.40">
    <property type="entry name" value="lambda repressor-like DNA-binding domains"/>
    <property type="match status" value="1"/>
</dbReference>
<keyword evidence="3" id="KW-1185">Reference proteome</keyword>
<dbReference type="PROSITE" id="PS50943">
    <property type="entry name" value="HTH_CROC1"/>
    <property type="match status" value="1"/>
</dbReference>
<dbReference type="InterPro" id="IPR010982">
    <property type="entry name" value="Lambda_DNA-bd_dom_sf"/>
</dbReference>
<sequence>MAEQSDAFGVELRRRRTAAGLSLATLAKQVHYSKGYLGKIETGTKQPGVDLARRCDAVLEAGGRLVALVDTPTPESPPAAVAAERDGEVWVMSMAPDGSSWMVPMPRREAIATGAASLLGLTLGTPRAASAAAQHDGALAAFRSLFEQVRQLGQTTSPSVVLPMVTVHTHTLRGMASTAASPSREHLLRLAARYSEYAGWMAQEAGDDRGAMWWTRNAVEMGAAAGDTELATYSLIRQALITLYRDDAAGTIDLAQQAQAAPGMSPRVQGLAALREAQGHALACDYDSCQRALDRAAGLLDKAGENASGGMAIGSASVSGADLNSLVTAWCLHDLGQSRQAADVLDRQLSLVPDTAHRTHARFGARRALAYAAAGEIEHASALTTRVLDAADLVDSATVRQDLKRLARFLGRERDHPAVRDVHPRLNAALRSPIH</sequence>
<dbReference type="Proteomes" id="UP000316639">
    <property type="component" value="Unassembled WGS sequence"/>
</dbReference>
<dbReference type="CDD" id="cd00093">
    <property type="entry name" value="HTH_XRE"/>
    <property type="match status" value="1"/>
</dbReference>
<dbReference type="SUPFAM" id="SSF47413">
    <property type="entry name" value="lambda repressor-like DNA-binding domains"/>
    <property type="match status" value="1"/>
</dbReference>
<evidence type="ECO:0000259" key="1">
    <source>
        <dbReference type="PROSITE" id="PS50943"/>
    </source>
</evidence>
<dbReference type="OrthoDB" id="5184419at2"/>
<evidence type="ECO:0000313" key="2">
    <source>
        <dbReference type="EMBL" id="TWP52512.1"/>
    </source>
</evidence>
<dbReference type="EMBL" id="VOBR01000005">
    <property type="protein sequence ID" value="TWP52512.1"/>
    <property type="molecule type" value="Genomic_DNA"/>
</dbReference>
<dbReference type="Pfam" id="PF13560">
    <property type="entry name" value="HTH_31"/>
    <property type="match status" value="1"/>
</dbReference>
<organism evidence="2 3">
    <name type="scientific">Lentzea tibetensis</name>
    <dbReference type="NCBI Taxonomy" id="2591470"/>
    <lineage>
        <taxon>Bacteria</taxon>
        <taxon>Bacillati</taxon>
        <taxon>Actinomycetota</taxon>
        <taxon>Actinomycetes</taxon>
        <taxon>Pseudonocardiales</taxon>
        <taxon>Pseudonocardiaceae</taxon>
        <taxon>Lentzea</taxon>
    </lineage>
</organism>
<protein>
    <submittedName>
        <fullName evidence="2">Helix-turn-helix domain-containing protein</fullName>
    </submittedName>
</protein>
<reference evidence="2 3" key="1">
    <citation type="submission" date="2019-07" db="EMBL/GenBank/DDBJ databases">
        <title>Lentzea xizangensis sp. nov., isolated from Qinghai-Tibetan Plateau Soils.</title>
        <authorList>
            <person name="Huang J."/>
        </authorList>
    </citation>
    <scope>NUCLEOTIDE SEQUENCE [LARGE SCALE GENOMIC DNA]</scope>
    <source>
        <strain evidence="2 3">FXJ1.1311</strain>
    </source>
</reference>
<comment type="caution">
    <text evidence="2">The sequence shown here is derived from an EMBL/GenBank/DDBJ whole genome shotgun (WGS) entry which is preliminary data.</text>
</comment>
<dbReference type="SMART" id="SM00530">
    <property type="entry name" value="HTH_XRE"/>
    <property type="match status" value="1"/>
</dbReference>
<feature type="domain" description="HTH cro/C1-type" evidence="1">
    <location>
        <begin position="12"/>
        <end position="54"/>
    </location>
</feature>
<evidence type="ECO:0000313" key="3">
    <source>
        <dbReference type="Proteomes" id="UP000316639"/>
    </source>
</evidence>
<dbReference type="AlphaFoldDB" id="A0A563EY88"/>
<proteinExistence type="predicted"/>
<dbReference type="RefSeq" id="WP_146350568.1">
    <property type="nucleotide sequence ID" value="NZ_VOBR01000005.1"/>
</dbReference>
<accession>A0A563EY88</accession>